<dbReference type="RefSeq" id="WP_377927377.1">
    <property type="nucleotide sequence ID" value="NZ_JBHUEM010000005.1"/>
</dbReference>
<name>A0ABW4LM25_9BACI</name>
<keyword evidence="1" id="KW-0472">Membrane</keyword>
<dbReference type="Proteomes" id="UP001597214">
    <property type="component" value="Unassembled WGS sequence"/>
</dbReference>
<gene>
    <name evidence="2" type="ORF">ACFSCX_06585</name>
</gene>
<keyword evidence="1" id="KW-0812">Transmembrane</keyword>
<feature type="transmembrane region" description="Helical" evidence="1">
    <location>
        <begin position="7"/>
        <end position="25"/>
    </location>
</feature>
<proteinExistence type="predicted"/>
<feature type="transmembrane region" description="Helical" evidence="1">
    <location>
        <begin position="68"/>
        <end position="86"/>
    </location>
</feature>
<sequence>MNKIIMLTVRTLFEIGIPLLFIVSIHSYDEFARPLAIIWPIYTILSAIPNVLYLASTVMMERLWYYERTLLVSKLVLLVFSIIVLIQNW</sequence>
<keyword evidence="3" id="KW-1185">Reference proteome</keyword>
<comment type="caution">
    <text evidence="2">The sequence shown here is derived from an EMBL/GenBank/DDBJ whole genome shotgun (WGS) entry which is preliminary data.</text>
</comment>
<protein>
    <submittedName>
        <fullName evidence="2">Uncharacterized protein</fullName>
    </submittedName>
</protein>
<feature type="transmembrane region" description="Helical" evidence="1">
    <location>
        <begin position="37"/>
        <end position="56"/>
    </location>
</feature>
<accession>A0ABW4LM25</accession>
<keyword evidence="1" id="KW-1133">Transmembrane helix</keyword>
<evidence type="ECO:0000313" key="2">
    <source>
        <dbReference type="EMBL" id="MFD1736230.1"/>
    </source>
</evidence>
<evidence type="ECO:0000256" key="1">
    <source>
        <dbReference type="SAM" id="Phobius"/>
    </source>
</evidence>
<evidence type="ECO:0000313" key="3">
    <source>
        <dbReference type="Proteomes" id="UP001597214"/>
    </source>
</evidence>
<organism evidence="2 3">
    <name type="scientific">Bacillus salitolerans</name>
    <dbReference type="NCBI Taxonomy" id="1437434"/>
    <lineage>
        <taxon>Bacteria</taxon>
        <taxon>Bacillati</taxon>
        <taxon>Bacillota</taxon>
        <taxon>Bacilli</taxon>
        <taxon>Bacillales</taxon>
        <taxon>Bacillaceae</taxon>
        <taxon>Bacillus</taxon>
    </lineage>
</organism>
<dbReference type="EMBL" id="JBHUEM010000005">
    <property type="protein sequence ID" value="MFD1736230.1"/>
    <property type="molecule type" value="Genomic_DNA"/>
</dbReference>
<reference evidence="3" key="1">
    <citation type="journal article" date="2019" name="Int. J. Syst. Evol. Microbiol.">
        <title>The Global Catalogue of Microorganisms (GCM) 10K type strain sequencing project: providing services to taxonomists for standard genome sequencing and annotation.</title>
        <authorList>
            <consortium name="The Broad Institute Genomics Platform"/>
            <consortium name="The Broad Institute Genome Sequencing Center for Infectious Disease"/>
            <person name="Wu L."/>
            <person name="Ma J."/>
        </authorList>
    </citation>
    <scope>NUCLEOTIDE SEQUENCE [LARGE SCALE GENOMIC DNA]</scope>
    <source>
        <strain evidence="3">CCUG 49339</strain>
    </source>
</reference>